<name>A0A1B8HM59_9GAMM</name>
<reference evidence="2 3" key="1">
    <citation type="submission" date="2016-06" db="EMBL/GenBank/DDBJ databases">
        <authorList>
            <person name="Kjaerup R.B."/>
            <person name="Dalgaard T.S."/>
            <person name="Juul-Madsen H.R."/>
        </authorList>
    </citation>
    <scope>NUCLEOTIDE SEQUENCE [LARGE SCALE GENOMIC DNA]</scope>
    <source>
        <strain evidence="2 3">GCSL-Mp3</strain>
    </source>
</reference>
<feature type="transmembrane region" description="Helical" evidence="1">
    <location>
        <begin position="38"/>
        <end position="58"/>
    </location>
</feature>
<evidence type="ECO:0000256" key="1">
    <source>
        <dbReference type="SAM" id="Phobius"/>
    </source>
</evidence>
<dbReference type="Proteomes" id="UP000092247">
    <property type="component" value="Unassembled WGS sequence"/>
</dbReference>
<keyword evidence="1" id="KW-0472">Membrane</keyword>
<sequence length="71" mass="8187">MMTSMRMSALNVVLHVLIDITRLVTVQLINAFQLTVTIVVFIIVMLRFVLHVTMYLIVQNRMMQTTTQSTC</sequence>
<organism evidence="2 3">
    <name type="scientific">Morganella psychrotolerans</name>
    <dbReference type="NCBI Taxonomy" id="368603"/>
    <lineage>
        <taxon>Bacteria</taxon>
        <taxon>Pseudomonadati</taxon>
        <taxon>Pseudomonadota</taxon>
        <taxon>Gammaproteobacteria</taxon>
        <taxon>Enterobacterales</taxon>
        <taxon>Morganellaceae</taxon>
        <taxon>Morganella</taxon>
    </lineage>
</organism>
<dbReference type="EMBL" id="LZEX01000003">
    <property type="protein sequence ID" value="OBU10503.1"/>
    <property type="molecule type" value="Genomic_DNA"/>
</dbReference>
<protein>
    <submittedName>
        <fullName evidence="2">Uncharacterized protein</fullName>
    </submittedName>
</protein>
<keyword evidence="1" id="KW-1133">Transmembrane helix</keyword>
<feature type="transmembrane region" description="Helical" evidence="1">
    <location>
        <begin position="12"/>
        <end position="32"/>
    </location>
</feature>
<keyword evidence="1" id="KW-0812">Transmembrane</keyword>
<accession>A0A1B8HM59</accession>
<evidence type="ECO:0000313" key="2">
    <source>
        <dbReference type="EMBL" id="OBU10503.1"/>
    </source>
</evidence>
<dbReference type="AlphaFoldDB" id="A0A1B8HM59"/>
<comment type="caution">
    <text evidence="2">The sequence shown here is derived from an EMBL/GenBank/DDBJ whole genome shotgun (WGS) entry which is preliminary data.</text>
</comment>
<proteinExistence type="predicted"/>
<evidence type="ECO:0000313" key="3">
    <source>
        <dbReference type="Proteomes" id="UP000092247"/>
    </source>
</evidence>
<gene>
    <name evidence="2" type="ORF">AYY17_15245</name>
</gene>